<name>A0A1H2X7K9_9FIRM</name>
<gene>
    <name evidence="2" type="ORF">SAMN05660923_01365</name>
</gene>
<proteinExistence type="predicted"/>
<evidence type="ECO:0000256" key="1">
    <source>
        <dbReference type="SAM" id="Phobius"/>
    </source>
</evidence>
<accession>A0A1H2X7K9</accession>
<organism evidence="2 3">
    <name type="scientific">Tepidimicrobium xylanilyticum</name>
    <dbReference type="NCBI Taxonomy" id="1123352"/>
    <lineage>
        <taxon>Bacteria</taxon>
        <taxon>Bacillati</taxon>
        <taxon>Bacillota</taxon>
        <taxon>Tissierellia</taxon>
        <taxon>Tissierellales</taxon>
        <taxon>Tepidimicrobiaceae</taxon>
        <taxon>Tepidimicrobium</taxon>
    </lineage>
</organism>
<evidence type="ECO:0000313" key="2">
    <source>
        <dbReference type="EMBL" id="SDW88781.1"/>
    </source>
</evidence>
<feature type="transmembrane region" description="Helical" evidence="1">
    <location>
        <begin position="32"/>
        <end position="50"/>
    </location>
</feature>
<dbReference type="Proteomes" id="UP000198828">
    <property type="component" value="Unassembled WGS sequence"/>
</dbReference>
<dbReference type="RefSeq" id="WP_093752119.1">
    <property type="nucleotide sequence ID" value="NZ_BSYN01000007.1"/>
</dbReference>
<sequence length="99" mass="11342">MISEKIDDGKVFETFSDAEDKMKNLKKRRKPSIYLLIFAIIMAIWGMVGLEPFFEFILVGFTPLSNYRLTPIILSFILAIVSILRLVVLSRMIKSIGTK</sequence>
<protein>
    <submittedName>
        <fullName evidence="2">Uncharacterized protein</fullName>
    </submittedName>
</protein>
<reference evidence="2 3" key="1">
    <citation type="submission" date="2016-10" db="EMBL/GenBank/DDBJ databases">
        <authorList>
            <person name="de Groot N.N."/>
        </authorList>
    </citation>
    <scope>NUCLEOTIDE SEQUENCE [LARGE SCALE GENOMIC DNA]</scope>
    <source>
        <strain evidence="2 3">DSM 23310</strain>
    </source>
</reference>
<dbReference type="AlphaFoldDB" id="A0A1H2X7K9"/>
<keyword evidence="1" id="KW-0472">Membrane</keyword>
<dbReference type="EMBL" id="FNNG01000005">
    <property type="protein sequence ID" value="SDW88781.1"/>
    <property type="molecule type" value="Genomic_DNA"/>
</dbReference>
<evidence type="ECO:0000313" key="3">
    <source>
        <dbReference type="Proteomes" id="UP000198828"/>
    </source>
</evidence>
<keyword evidence="1" id="KW-0812">Transmembrane</keyword>
<dbReference type="OrthoDB" id="8757095at2"/>
<keyword evidence="1" id="KW-1133">Transmembrane helix</keyword>
<feature type="transmembrane region" description="Helical" evidence="1">
    <location>
        <begin position="70"/>
        <end position="89"/>
    </location>
</feature>
<keyword evidence="3" id="KW-1185">Reference proteome</keyword>